<organism evidence="3">
    <name type="scientific">Laccaria bicolor (strain S238N-H82 / ATCC MYA-4686)</name>
    <name type="common">Bicoloured deceiver</name>
    <name type="synonym">Laccaria laccata var. bicolor</name>
    <dbReference type="NCBI Taxonomy" id="486041"/>
    <lineage>
        <taxon>Eukaryota</taxon>
        <taxon>Fungi</taxon>
        <taxon>Dikarya</taxon>
        <taxon>Basidiomycota</taxon>
        <taxon>Agaricomycotina</taxon>
        <taxon>Agaricomycetes</taxon>
        <taxon>Agaricomycetidae</taxon>
        <taxon>Agaricales</taxon>
        <taxon>Agaricineae</taxon>
        <taxon>Hydnangiaceae</taxon>
        <taxon>Laccaria</taxon>
    </lineage>
</organism>
<dbReference type="RefSeq" id="XP_001889018.1">
    <property type="nucleotide sequence ID" value="XM_001888983.1"/>
</dbReference>
<sequence>MKASESAMPAENAPICHIKPLQVEREDLSGGSDKPPSRGVPTFPVDQHKTTPADTPCLVLPVANASDVQPEDTIFTRQTEPFLQARVEKILELVQIGDDITADQREEVKSLIAEFADCFALSLSEVNLIPGAVHKLDIPENTSFRTKIPQCSFNPDQQAFMEAKVDEMLKGGIIRPIHPREVKCVTPSVFTSGYHYL</sequence>
<dbReference type="InParanoid" id="B0DYL6"/>
<evidence type="ECO:0000256" key="1">
    <source>
        <dbReference type="SAM" id="MobiDB-lite"/>
    </source>
</evidence>
<name>B0DYL6_LACBS</name>
<dbReference type="GeneID" id="6084729"/>
<gene>
    <name evidence="2" type="ORF">LACBIDRAFT_314459</name>
</gene>
<protein>
    <submittedName>
        <fullName evidence="2">Predicted protein</fullName>
    </submittedName>
</protein>
<evidence type="ECO:0000313" key="3">
    <source>
        <dbReference type="Proteomes" id="UP000001194"/>
    </source>
</evidence>
<dbReference type="HOGENOM" id="CLU_119163_0_1_1"/>
<accession>B0DYL6</accession>
<dbReference type="EMBL" id="DS547151">
    <property type="protein sequence ID" value="EDR00266.1"/>
    <property type="molecule type" value="Genomic_DNA"/>
</dbReference>
<dbReference type="KEGG" id="lbc:LACBIDRAFT_314459"/>
<reference evidence="2 3" key="1">
    <citation type="journal article" date="2008" name="Nature">
        <title>The genome of Laccaria bicolor provides insights into mycorrhizal symbiosis.</title>
        <authorList>
            <person name="Martin F."/>
            <person name="Aerts A."/>
            <person name="Ahren D."/>
            <person name="Brun A."/>
            <person name="Danchin E.G.J."/>
            <person name="Duchaussoy F."/>
            <person name="Gibon J."/>
            <person name="Kohler A."/>
            <person name="Lindquist E."/>
            <person name="Pereda V."/>
            <person name="Salamov A."/>
            <person name="Shapiro H.J."/>
            <person name="Wuyts J."/>
            <person name="Blaudez D."/>
            <person name="Buee M."/>
            <person name="Brokstein P."/>
            <person name="Canbaeck B."/>
            <person name="Cohen D."/>
            <person name="Courty P.E."/>
            <person name="Coutinho P.M."/>
            <person name="Delaruelle C."/>
            <person name="Detter J.C."/>
            <person name="Deveau A."/>
            <person name="DiFazio S."/>
            <person name="Duplessis S."/>
            <person name="Fraissinet-Tachet L."/>
            <person name="Lucic E."/>
            <person name="Frey-Klett P."/>
            <person name="Fourrey C."/>
            <person name="Feussner I."/>
            <person name="Gay G."/>
            <person name="Grimwood J."/>
            <person name="Hoegger P.J."/>
            <person name="Jain P."/>
            <person name="Kilaru S."/>
            <person name="Labbe J."/>
            <person name="Lin Y.C."/>
            <person name="Legue V."/>
            <person name="Le Tacon F."/>
            <person name="Marmeisse R."/>
            <person name="Melayah D."/>
            <person name="Montanini B."/>
            <person name="Muratet M."/>
            <person name="Nehls U."/>
            <person name="Niculita-Hirzel H."/>
            <person name="Oudot-Le Secq M.P."/>
            <person name="Peter M."/>
            <person name="Quesneville H."/>
            <person name="Rajashekar B."/>
            <person name="Reich M."/>
            <person name="Rouhier N."/>
            <person name="Schmutz J."/>
            <person name="Yin T."/>
            <person name="Chalot M."/>
            <person name="Henrissat B."/>
            <person name="Kuees U."/>
            <person name="Lucas S."/>
            <person name="Van de Peer Y."/>
            <person name="Podila G.K."/>
            <person name="Polle A."/>
            <person name="Pukkila P.J."/>
            <person name="Richardson P.M."/>
            <person name="Rouze P."/>
            <person name="Sanders I.R."/>
            <person name="Stajich J.E."/>
            <person name="Tunlid A."/>
            <person name="Tuskan G."/>
            <person name="Grigoriev I.V."/>
        </authorList>
    </citation>
    <scope>NUCLEOTIDE SEQUENCE [LARGE SCALE GENOMIC DNA]</scope>
    <source>
        <strain evidence="3">S238N-H82 / ATCC MYA-4686</strain>
    </source>
</reference>
<evidence type="ECO:0000313" key="2">
    <source>
        <dbReference type="EMBL" id="EDR00266.1"/>
    </source>
</evidence>
<dbReference type="OrthoDB" id="3363652at2759"/>
<dbReference type="Proteomes" id="UP000001194">
    <property type="component" value="Unassembled WGS sequence"/>
</dbReference>
<keyword evidence="3" id="KW-1185">Reference proteome</keyword>
<feature type="region of interest" description="Disordered" evidence="1">
    <location>
        <begin position="1"/>
        <end position="51"/>
    </location>
</feature>
<proteinExistence type="predicted"/>
<dbReference type="AlphaFoldDB" id="B0DYL6"/>